<protein>
    <recommendedName>
        <fullName evidence="1">Transport-associated OB type 2 domain-containing protein</fullName>
    </recommendedName>
</protein>
<dbReference type="InterPro" id="IPR008995">
    <property type="entry name" value="Mo/tungstate-bd_C_term_dom"/>
</dbReference>
<comment type="caution">
    <text evidence="2">The sequence shown here is derived from an EMBL/GenBank/DDBJ whole genome shotgun (WGS) entry which is preliminary data.</text>
</comment>
<keyword evidence="3" id="KW-1185">Reference proteome</keyword>
<dbReference type="GO" id="GO:0005524">
    <property type="term" value="F:ATP binding"/>
    <property type="evidence" value="ECO:0007669"/>
    <property type="project" value="InterPro"/>
</dbReference>
<evidence type="ECO:0000313" key="3">
    <source>
        <dbReference type="Proteomes" id="UP000244523"/>
    </source>
</evidence>
<dbReference type="SUPFAM" id="SSF50331">
    <property type="entry name" value="MOP-like"/>
    <property type="match status" value="1"/>
</dbReference>
<dbReference type="InterPro" id="IPR012340">
    <property type="entry name" value="NA-bd_OB-fold"/>
</dbReference>
<evidence type="ECO:0000313" key="2">
    <source>
        <dbReference type="EMBL" id="PUB13640.1"/>
    </source>
</evidence>
<sequence length="105" mass="11204">MNFFDAADLTPTSSATLTRTVAAGEQVGLRPGRLVPTATGAVVKGKLELVKNLGKYALVHLITETGIEFIVKTDKPPQTPKGGTIGFGILPELPHYFDKQSGQRI</sequence>
<organism evidence="2 3">
    <name type="scientific">Yoonia sediminilitoris</name>
    <dbReference type="NCBI Taxonomy" id="1286148"/>
    <lineage>
        <taxon>Bacteria</taxon>
        <taxon>Pseudomonadati</taxon>
        <taxon>Pseudomonadota</taxon>
        <taxon>Alphaproteobacteria</taxon>
        <taxon>Rhodobacterales</taxon>
        <taxon>Paracoccaceae</taxon>
        <taxon>Yoonia</taxon>
    </lineage>
</organism>
<evidence type="ECO:0000259" key="1">
    <source>
        <dbReference type="Pfam" id="PF08402"/>
    </source>
</evidence>
<name>A0A2T6KET4_9RHOB</name>
<dbReference type="AlphaFoldDB" id="A0A2T6KET4"/>
<feature type="domain" description="Transport-associated OB type 2" evidence="1">
    <location>
        <begin position="27"/>
        <end position="95"/>
    </location>
</feature>
<reference evidence="2 3" key="1">
    <citation type="submission" date="2018-04" db="EMBL/GenBank/DDBJ databases">
        <title>Genomic Encyclopedia of Archaeal and Bacterial Type Strains, Phase II (KMG-II): from individual species to whole genera.</title>
        <authorList>
            <person name="Goeker M."/>
        </authorList>
    </citation>
    <scope>NUCLEOTIDE SEQUENCE [LARGE SCALE GENOMIC DNA]</scope>
    <source>
        <strain evidence="2 3">DSM 29955</strain>
    </source>
</reference>
<dbReference type="Gene3D" id="2.40.50.100">
    <property type="match status" value="1"/>
</dbReference>
<accession>A0A2T6KET4</accession>
<dbReference type="Gene3D" id="2.40.50.140">
    <property type="entry name" value="Nucleic acid-binding proteins"/>
    <property type="match status" value="1"/>
</dbReference>
<dbReference type="EMBL" id="QBUD01000007">
    <property type="protein sequence ID" value="PUB13640.1"/>
    <property type="molecule type" value="Genomic_DNA"/>
</dbReference>
<proteinExistence type="predicted"/>
<dbReference type="InterPro" id="IPR013611">
    <property type="entry name" value="Transp-assoc_OB_typ2"/>
</dbReference>
<gene>
    <name evidence="2" type="ORF">C8N45_107100</name>
</gene>
<dbReference type="GO" id="GO:0022857">
    <property type="term" value="F:transmembrane transporter activity"/>
    <property type="evidence" value="ECO:0007669"/>
    <property type="project" value="InterPro"/>
</dbReference>
<dbReference type="Proteomes" id="UP000244523">
    <property type="component" value="Unassembled WGS sequence"/>
</dbReference>
<dbReference type="GO" id="GO:0043190">
    <property type="term" value="C:ATP-binding cassette (ABC) transporter complex"/>
    <property type="evidence" value="ECO:0007669"/>
    <property type="project" value="InterPro"/>
</dbReference>
<dbReference type="Pfam" id="PF08402">
    <property type="entry name" value="TOBE_2"/>
    <property type="match status" value="1"/>
</dbReference>